<dbReference type="SUPFAM" id="SSF56645">
    <property type="entry name" value="Acyl-CoA dehydrogenase NM domain-like"/>
    <property type="match status" value="1"/>
</dbReference>
<dbReference type="Gene3D" id="2.40.110.10">
    <property type="entry name" value="Butyryl-CoA Dehydrogenase, subunit A, domain 2"/>
    <property type="match status" value="1"/>
</dbReference>
<dbReference type="InterPro" id="IPR046373">
    <property type="entry name" value="Acyl-CoA_Oxase/DH_mid-dom_sf"/>
</dbReference>
<evidence type="ECO:0000313" key="5">
    <source>
        <dbReference type="Proteomes" id="UP000053260"/>
    </source>
</evidence>
<keyword evidence="1" id="KW-0285">Flavoprotein</keyword>
<dbReference type="RefSeq" id="WP_067029321.1">
    <property type="nucleotide sequence ID" value="NZ_KQ949102.1"/>
</dbReference>
<evidence type="ECO:0000313" key="4">
    <source>
        <dbReference type="EMBL" id="KUO16791.1"/>
    </source>
</evidence>
<sequence length="371" mass="39065">MNLLRAERALLERALPGFDDRLAEWGAAVEDADSGVLEAFRAAGGGNLLIPEAMGGAGLSCRDGVLLQRAVGSRAPSLAVASTMHHYKVAWLADALGAEAAPVLRDITARRHLVASCGAEGQVGRNLFTPGIEVSTAPGGLFVSGTKRPCSLARSMGLLSLSATAPAGSLYEGRLLILMIPADALGVHRQPFWRNPVLRATESDAVILEEVFVPDAMAISLGDPALTPEPFTSNLLWFQILITASYLGIATGLVEQLFAEKRGTAGDRAAALAPLESQCAALESLARAVDDGHRDEHLLGRTLLVRYTAQRAIAEATDRALELGGGIPFVTGTRNVDLLAASRALAFHPPSEISMRERLDSWLAGGPLTLA</sequence>
<evidence type="ECO:0000256" key="3">
    <source>
        <dbReference type="ARBA" id="ARBA00023002"/>
    </source>
</evidence>
<accession>A0A117RZ88</accession>
<protein>
    <recommendedName>
        <fullName evidence="6">Acyl-CoA dehydrogenase</fullName>
    </recommendedName>
</protein>
<dbReference type="PANTHER" id="PTHR43884">
    <property type="entry name" value="ACYL-COA DEHYDROGENASE"/>
    <property type="match status" value="1"/>
</dbReference>
<dbReference type="InterPro" id="IPR036250">
    <property type="entry name" value="AcylCo_DH-like_C"/>
</dbReference>
<dbReference type="InterPro" id="IPR037069">
    <property type="entry name" value="AcylCoA_DH/ox_N_sf"/>
</dbReference>
<evidence type="ECO:0000256" key="1">
    <source>
        <dbReference type="ARBA" id="ARBA00022630"/>
    </source>
</evidence>
<name>A0A117RZ88_9ACTN</name>
<comment type="caution">
    <text evidence="4">The sequence shown here is derived from an EMBL/GenBank/DDBJ whole genome shotgun (WGS) entry which is preliminary data.</text>
</comment>
<dbReference type="STRING" id="909626.AQJ91_34055"/>
<dbReference type="GO" id="GO:0050660">
    <property type="term" value="F:flavin adenine dinucleotide binding"/>
    <property type="evidence" value="ECO:0007669"/>
    <property type="project" value="InterPro"/>
</dbReference>
<dbReference type="PANTHER" id="PTHR43884:SF20">
    <property type="entry name" value="ACYL-COA DEHYDROGENASE FADE28"/>
    <property type="match status" value="1"/>
</dbReference>
<dbReference type="EMBL" id="LMXB01000083">
    <property type="protein sequence ID" value="KUO16791.1"/>
    <property type="molecule type" value="Genomic_DNA"/>
</dbReference>
<keyword evidence="2" id="KW-0274">FAD</keyword>
<dbReference type="Gene3D" id="1.10.540.10">
    <property type="entry name" value="Acyl-CoA dehydrogenase/oxidase, N-terminal domain"/>
    <property type="match status" value="1"/>
</dbReference>
<dbReference type="GO" id="GO:0003995">
    <property type="term" value="F:acyl-CoA dehydrogenase activity"/>
    <property type="evidence" value="ECO:0007669"/>
    <property type="project" value="TreeGrafter"/>
</dbReference>
<proteinExistence type="predicted"/>
<reference evidence="4 5" key="1">
    <citation type="submission" date="2015-10" db="EMBL/GenBank/DDBJ databases">
        <title>Draft genome sequence of Streptomyces sp. RV15, isolated from a marine sponge.</title>
        <authorList>
            <person name="Ruckert C."/>
            <person name="Abdelmohsen U.R."/>
            <person name="Winkler A."/>
            <person name="Hentschel U."/>
            <person name="Kalinowski J."/>
            <person name="Kampfer P."/>
            <person name="Glaeser S."/>
        </authorList>
    </citation>
    <scope>NUCLEOTIDE SEQUENCE [LARGE SCALE GENOMIC DNA]</scope>
    <source>
        <strain evidence="4 5">RV15</strain>
    </source>
</reference>
<dbReference type="Proteomes" id="UP000053260">
    <property type="component" value="Unassembled WGS sequence"/>
</dbReference>
<dbReference type="OrthoDB" id="2986495at2"/>
<organism evidence="4 5">
    <name type="scientific">Streptomyces dysideae</name>
    <dbReference type="NCBI Taxonomy" id="909626"/>
    <lineage>
        <taxon>Bacteria</taxon>
        <taxon>Bacillati</taxon>
        <taxon>Actinomycetota</taxon>
        <taxon>Actinomycetes</taxon>
        <taxon>Kitasatosporales</taxon>
        <taxon>Streptomycetaceae</taxon>
        <taxon>Streptomyces</taxon>
    </lineage>
</organism>
<keyword evidence="3" id="KW-0560">Oxidoreductase</keyword>
<gene>
    <name evidence="4" type="ORF">AQJ91_34055</name>
</gene>
<dbReference type="SUPFAM" id="SSF47203">
    <property type="entry name" value="Acyl-CoA dehydrogenase C-terminal domain-like"/>
    <property type="match status" value="1"/>
</dbReference>
<dbReference type="InterPro" id="IPR009100">
    <property type="entry name" value="AcylCoA_DH/oxidase_NM_dom_sf"/>
</dbReference>
<dbReference type="AlphaFoldDB" id="A0A117RZ88"/>
<evidence type="ECO:0008006" key="6">
    <source>
        <dbReference type="Google" id="ProtNLM"/>
    </source>
</evidence>
<evidence type="ECO:0000256" key="2">
    <source>
        <dbReference type="ARBA" id="ARBA00022827"/>
    </source>
</evidence>
<keyword evidence="5" id="KW-1185">Reference proteome</keyword>